<gene>
    <name evidence="1" type="ORF">METZ01_LOCUS295449</name>
</gene>
<dbReference type="AlphaFoldDB" id="A0A382M3Q0"/>
<name>A0A382M3Q0_9ZZZZ</name>
<accession>A0A382M3Q0</accession>
<dbReference type="EMBL" id="UINC01090551">
    <property type="protein sequence ID" value="SVC42595.1"/>
    <property type="molecule type" value="Genomic_DNA"/>
</dbReference>
<reference evidence="1" key="1">
    <citation type="submission" date="2018-05" db="EMBL/GenBank/DDBJ databases">
        <authorList>
            <person name="Lanie J.A."/>
            <person name="Ng W.-L."/>
            <person name="Kazmierczak K.M."/>
            <person name="Andrzejewski T.M."/>
            <person name="Davidsen T.M."/>
            <person name="Wayne K.J."/>
            <person name="Tettelin H."/>
            <person name="Glass J.I."/>
            <person name="Rusch D."/>
            <person name="Podicherti R."/>
            <person name="Tsui H.-C.T."/>
            <person name="Winkler M.E."/>
        </authorList>
    </citation>
    <scope>NUCLEOTIDE SEQUENCE</scope>
</reference>
<organism evidence="1">
    <name type="scientific">marine metagenome</name>
    <dbReference type="NCBI Taxonomy" id="408172"/>
    <lineage>
        <taxon>unclassified sequences</taxon>
        <taxon>metagenomes</taxon>
        <taxon>ecological metagenomes</taxon>
    </lineage>
</organism>
<proteinExistence type="predicted"/>
<protein>
    <submittedName>
        <fullName evidence="1">Uncharacterized protein</fullName>
    </submittedName>
</protein>
<evidence type="ECO:0000313" key="1">
    <source>
        <dbReference type="EMBL" id="SVC42595.1"/>
    </source>
</evidence>
<sequence length="189" mass="22199">MVEDIIATYESGGKKIYVRYHPDPNVLEKHFYNAAGEMVYMEWDSLSYDNDFKKFMLGTWIIDKMIVDGEIVFEKDSIMNLDSLPNIYTFTNKELLISGPQYNAEYKVQYLDSTGIELHGSWTYGIEGEDTYRTGRKYQFDYFQVLSYYTIIWSEFLRDSEKDEEVILRRINIPEKEIQAGTTSNQESG</sequence>